<reference evidence="2 5" key="1">
    <citation type="submission" date="2011-08" db="EMBL/GenBank/DDBJ databases">
        <title>The Genome Sequence of Eubacteriaceae bacterium ACC19a.</title>
        <authorList>
            <consortium name="The Broad Institute Genome Sequencing Platform"/>
            <person name="Earl A."/>
            <person name="Ward D."/>
            <person name="Feldgarden M."/>
            <person name="Gevers D."/>
            <person name="Sizova M."/>
            <person name="Hazen A."/>
            <person name="Epstein S."/>
            <person name="Young S.K."/>
            <person name="Zeng Q."/>
            <person name="Gargeya S."/>
            <person name="Fitzgerald M."/>
            <person name="Haas B."/>
            <person name="Abouelleil A."/>
            <person name="Alvarado L."/>
            <person name="Arachchi H.M."/>
            <person name="Berlin A."/>
            <person name="Brown A."/>
            <person name="Chapman S.B."/>
            <person name="Chen Z."/>
            <person name="Dunbar C."/>
            <person name="Freedman E."/>
            <person name="Gearin G."/>
            <person name="Gellesch M."/>
            <person name="Goldberg J."/>
            <person name="Griggs A."/>
            <person name="Gujja S."/>
            <person name="Heiman D."/>
            <person name="Howarth C."/>
            <person name="Larson L."/>
            <person name="Lui A."/>
            <person name="MacDonald P.J.P."/>
            <person name="Montmayeur A."/>
            <person name="Murphy C."/>
            <person name="Neiman D."/>
            <person name="Pearson M."/>
            <person name="Priest M."/>
            <person name="Roberts A."/>
            <person name="Saif S."/>
            <person name="Shea T."/>
            <person name="Shenoy N."/>
            <person name="Sisk P."/>
            <person name="Stolte C."/>
            <person name="Sykes S."/>
            <person name="Wortman J."/>
            <person name="Nusbaum C."/>
            <person name="Birren B."/>
        </authorList>
    </citation>
    <scope>NUCLEOTIDE SEQUENCE [LARGE SCALE GENOMIC DNA]</scope>
    <source>
        <strain evidence="2 5">ACC19a</strain>
    </source>
</reference>
<evidence type="ECO:0000313" key="5">
    <source>
        <dbReference type="Proteomes" id="UP000006437"/>
    </source>
</evidence>
<reference evidence="3 4" key="2">
    <citation type="submission" date="2011-08" db="EMBL/GenBank/DDBJ databases">
        <title>The Genome Sequence of Eubacteriaceae bacterium CM5.</title>
        <authorList>
            <consortium name="The Broad Institute Genome Sequencing Platform"/>
            <person name="Earl A."/>
            <person name="Ward D."/>
            <person name="Feldgarden M."/>
            <person name="Gevers D."/>
            <person name="Sizova M."/>
            <person name="Hazen A."/>
            <person name="Epstein S."/>
            <person name="Young S.K."/>
            <person name="Zeng Q."/>
            <person name="Gargeya S."/>
            <person name="Fitzgerald M."/>
            <person name="Haas B."/>
            <person name="Abouelleil A."/>
            <person name="Alvarado L."/>
            <person name="Arachchi H.M."/>
            <person name="Berlin A."/>
            <person name="Brown A."/>
            <person name="Chapman S.B."/>
            <person name="Chen Z."/>
            <person name="Dunbar C."/>
            <person name="Freedman E."/>
            <person name="Gearin G."/>
            <person name="Gellesch M."/>
            <person name="Goldberg J."/>
            <person name="Griggs A."/>
            <person name="Gujja S."/>
            <person name="Heiman D."/>
            <person name="Howarth C."/>
            <person name="Larson L."/>
            <person name="Lui A."/>
            <person name="MacDonald P.J.P."/>
            <person name="Montmayeur A."/>
            <person name="Murphy C."/>
            <person name="Neiman D."/>
            <person name="Pearson M."/>
            <person name="Priest M."/>
            <person name="Roberts A."/>
            <person name="Saif S."/>
            <person name="Shea T."/>
            <person name="Shenoy N."/>
            <person name="Sisk P."/>
            <person name="Stolte C."/>
            <person name="Sykes S."/>
            <person name="Wortman J."/>
            <person name="Nusbaum C."/>
            <person name="Birren B."/>
        </authorList>
    </citation>
    <scope>NUCLEOTIDE SEQUENCE [LARGE SCALE GENOMIC DNA]</scope>
    <source>
        <strain evidence="3 4">CM5</strain>
    </source>
</reference>
<accession>G9XAI2</accession>
<gene>
    <name evidence="3" type="ORF">HMPREF9628_00999</name>
    <name evidence="2" type="ORF">HMPREF9629_01165</name>
</gene>
<evidence type="ECO:0000313" key="3">
    <source>
        <dbReference type="EMBL" id="EHL20002.1"/>
    </source>
</evidence>
<dbReference type="AlphaFoldDB" id="G9XAI2"/>
<organism evidence="3 4">
    <name type="scientific">Peptoanaerobacter stomatis</name>
    <dbReference type="NCBI Taxonomy" id="796937"/>
    <lineage>
        <taxon>Bacteria</taxon>
        <taxon>Bacillati</taxon>
        <taxon>Bacillota</taxon>
        <taxon>Clostridia</taxon>
        <taxon>Peptostreptococcales</taxon>
        <taxon>Filifactoraceae</taxon>
        <taxon>Peptoanaerobacter</taxon>
    </lineage>
</organism>
<keyword evidence="1" id="KW-0472">Membrane</keyword>
<accession>G9WYB4</accession>
<dbReference type="RefSeq" id="WP_009525400.1">
    <property type="nucleotide sequence ID" value="NZ_JBQMYZ010000014.1"/>
</dbReference>
<evidence type="ECO:0000256" key="1">
    <source>
        <dbReference type="SAM" id="Phobius"/>
    </source>
</evidence>
<sequence length="423" mass="48292">MSIENDVLPVEKKTSIFTTIKIILAVLLVFLTIIAGTAGVLYLTNNKVKKFINTQIKQYQTRQELKAKAEAKGVSDPRISELAKYYLQMDEEQIADKLIDIKKSDKKSYEKLLSSMMIINSEKTDNVNELIKKFESKKDIIKDEYEKMELAKADENKTTSSYYTSLGIKGAIDAIQSELQTTMNYDKVSSALENMQAKTVARILHYTNPIYIDGIKNRFGNEFLKSVEREMQIYSEFLRKNLSLGQLYSKTEEKIAAQKLQDAESFSDDQLAVIFSNMDYLNAARILNEFSDENKVQDILMEIKNIEDYQMNFDGSYSTVVANSIKVLKKYEEDVDILKKAYEKMQAADLADVIDKLAVDNPVYKTYKIDNVRNFSISEKQMAVDTLKKMKPALVGEIIAQLKNNDKIDKAAFLSRELGIPEP</sequence>
<dbReference type="EMBL" id="AFZE01000002">
    <property type="protein sequence ID" value="EHL16618.1"/>
    <property type="molecule type" value="Genomic_DNA"/>
</dbReference>
<name>G9XAI2_9FIRM</name>
<dbReference type="Proteomes" id="UP000003379">
    <property type="component" value="Unassembled WGS sequence"/>
</dbReference>
<dbReference type="EMBL" id="AFZG01000012">
    <property type="protein sequence ID" value="EHL20002.1"/>
    <property type="molecule type" value="Genomic_DNA"/>
</dbReference>
<evidence type="ECO:0000313" key="4">
    <source>
        <dbReference type="Proteomes" id="UP000003379"/>
    </source>
</evidence>
<keyword evidence="1" id="KW-0812">Transmembrane</keyword>
<dbReference type="STRING" id="796937.HMPREF9630_00454"/>
<protein>
    <submittedName>
        <fullName evidence="3">Uncharacterized protein</fullName>
    </submittedName>
</protein>
<dbReference type="Proteomes" id="UP000006437">
    <property type="component" value="Unassembled WGS sequence"/>
</dbReference>
<feature type="transmembrane region" description="Helical" evidence="1">
    <location>
        <begin position="20"/>
        <end position="43"/>
    </location>
</feature>
<comment type="caution">
    <text evidence="3">The sequence shown here is derived from an EMBL/GenBank/DDBJ whole genome shotgun (WGS) entry which is preliminary data.</text>
</comment>
<keyword evidence="1" id="KW-1133">Transmembrane helix</keyword>
<dbReference type="HOGENOM" id="CLU_053813_0_0_9"/>
<evidence type="ECO:0000313" key="2">
    <source>
        <dbReference type="EMBL" id="EHL16618.1"/>
    </source>
</evidence>
<proteinExistence type="predicted"/>